<dbReference type="PROSITE" id="PS50216">
    <property type="entry name" value="DHHC"/>
    <property type="match status" value="1"/>
</dbReference>
<comment type="similarity">
    <text evidence="7">Belongs to the DHHC palmitoyltransferase family.</text>
</comment>
<name>A0ABM4PZW6_EQUPR</name>
<keyword evidence="3 7" id="KW-0812">Transmembrane</keyword>
<dbReference type="RefSeq" id="XP_070482726.1">
    <property type="nucleotide sequence ID" value="XM_070626625.1"/>
</dbReference>
<evidence type="ECO:0000313" key="10">
    <source>
        <dbReference type="RefSeq" id="XP_070482726.1"/>
    </source>
</evidence>
<proteinExistence type="inferred from homology"/>
<keyword evidence="2 7" id="KW-0808">Transferase</keyword>
<keyword evidence="9" id="KW-1185">Reference proteome</keyword>
<dbReference type="GeneID" id="139084250"/>
<comment type="domain">
    <text evidence="7">The DHHC domain is required for palmitoyltransferase activity.</text>
</comment>
<keyword evidence="6 7" id="KW-0012">Acyltransferase</keyword>
<dbReference type="EC" id="2.3.1.225" evidence="7"/>
<evidence type="ECO:0000256" key="3">
    <source>
        <dbReference type="ARBA" id="ARBA00022692"/>
    </source>
</evidence>
<evidence type="ECO:0000256" key="7">
    <source>
        <dbReference type="RuleBase" id="RU079119"/>
    </source>
</evidence>
<dbReference type="InterPro" id="IPR001594">
    <property type="entry name" value="Palmitoyltrfase_DHHC"/>
</dbReference>
<evidence type="ECO:0000259" key="8">
    <source>
        <dbReference type="Pfam" id="PF01529"/>
    </source>
</evidence>
<protein>
    <recommendedName>
        <fullName evidence="7">Palmitoyltransferase</fullName>
        <ecNumber evidence="7">2.3.1.225</ecNumber>
    </recommendedName>
</protein>
<keyword evidence="5 7" id="KW-0472">Membrane</keyword>
<evidence type="ECO:0000256" key="2">
    <source>
        <dbReference type="ARBA" id="ARBA00022679"/>
    </source>
</evidence>
<dbReference type="InterPro" id="IPR039859">
    <property type="entry name" value="PFA4/ZDH16/20/ERF2-like"/>
</dbReference>
<reference evidence="10" key="1">
    <citation type="submission" date="2025-08" db="UniProtKB">
        <authorList>
            <consortium name="RefSeq"/>
        </authorList>
    </citation>
    <scope>IDENTIFICATION</scope>
    <source>
        <tissue evidence="10">Blood</tissue>
    </source>
</reference>
<keyword evidence="4 7" id="KW-1133">Transmembrane helix</keyword>
<feature type="domain" description="Palmitoyltransferase DHHC" evidence="8">
    <location>
        <begin position="151"/>
        <end position="234"/>
    </location>
</feature>
<evidence type="ECO:0000256" key="5">
    <source>
        <dbReference type="ARBA" id="ARBA00023136"/>
    </source>
</evidence>
<dbReference type="Proteomes" id="UP001652662">
    <property type="component" value="Chromosome 6"/>
</dbReference>
<evidence type="ECO:0000256" key="4">
    <source>
        <dbReference type="ARBA" id="ARBA00022989"/>
    </source>
</evidence>
<dbReference type="Pfam" id="PF01529">
    <property type="entry name" value="DHHC"/>
    <property type="match status" value="1"/>
</dbReference>
<organism evidence="9 10">
    <name type="scientific">Equus przewalskii</name>
    <name type="common">Przewalski's horse</name>
    <name type="synonym">Equus caballus przewalskii</name>
    <dbReference type="NCBI Taxonomy" id="9798"/>
    <lineage>
        <taxon>Eukaryota</taxon>
        <taxon>Metazoa</taxon>
        <taxon>Chordata</taxon>
        <taxon>Craniata</taxon>
        <taxon>Vertebrata</taxon>
        <taxon>Euteleostomi</taxon>
        <taxon>Mammalia</taxon>
        <taxon>Eutheria</taxon>
        <taxon>Laurasiatheria</taxon>
        <taxon>Perissodactyla</taxon>
        <taxon>Equidae</taxon>
        <taxon>Equus</taxon>
    </lineage>
</organism>
<gene>
    <name evidence="10" type="primary">LOC139084250</name>
</gene>
<comment type="catalytic activity">
    <reaction evidence="7">
        <text>L-cysteinyl-[protein] + hexadecanoyl-CoA = S-hexadecanoyl-L-cysteinyl-[protein] + CoA</text>
        <dbReference type="Rhea" id="RHEA:36683"/>
        <dbReference type="Rhea" id="RHEA-COMP:10131"/>
        <dbReference type="Rhea" id="RHEA-COMP:11032"/>
        <dbReference type="ChEBI" id="CHEBI:29950"/>
        <dbReference type="ChEBI" id="CHEBI:57287"/>
        <dbReference type="ChEBI" id="CHEBI:57379"/>
        <dbReference type="ChEBI" id="CHEBI:74151"/>
        <dbReference type="EC" id="2.3.1.225"/>
    </reaction>
</comment>
<dbReference type="PANTHER" id="PTHR22883">
    <property type="entry name" value="ZINC FINGER DHHC DOMAIN CONTAINING PROTEIN"/>
    <property type="match status" value="1"/>
</dbReference>
<feature type="transmembrane region" description="Helical" evidence="7">
    <location>
        <begin position="99"/>
        <end position="119"/>
    </location>
</feature>
<sequence>MASAVAVDTGLLEPGLGRAPVGRGGPAMPLSEDGRPQGPLPWMLASLFAAFHVVLLLVVSGLCFAFPWTESWGELWDPKIRAESCSGLSCRWLAQNGEWVYPIFTGPLFVLTFCSLLSLHLSDPGILHQGSNELGPMMAPVVWVNHRAFLLQWCPKCCFLRPLRTYHIPWCNICVEEFDHHRKWVNNCIRHSNFRVFMLLVQSLCLYSDAMLVTCLIFLVRTIHLPFTTDKIIVYQPGCGAPLGSGGQGGDNNGLGHGG</sequence>
<evidence type="ECO:0000313" key="9">
    <source>
        <dbReference type="Proteomes" id="UP001652662"/>
    </source>
</evidence>
<evidence type="ECO:0000256" key="1">
    <source>
        <dbReference type="ARBA" id="ARBA00004141"/>
    </source>
</evidence>
<accession>A0ABM4PZW6</accession>
<feature type="transmembrane region" description="Helical" evidence="7">
    <location>
        <begin position="196"/>
        <end position="220"/>
    </location>
</feature>
<dbReference type="PANTHER" id="PTHR22883:SF326">
    <property type="entry name" value="PALMITOYLTRANSFERASE ZDHHC19"/>
    <property type="match status" value="1"/>
</dbReference>
<comment type="subcellular location">
    <subcellularLocation>
        <location evidence="1">Membrane</location>
        <topology evidence="1">Multi-pass membrane protein</topology>
    </subcellularLocation>
</comment>
<evidence type="ECO:0000256" key="6">
    <source>
        <dbReference type="ARBA" id="ARBA00023315"/>
    </source>
</evidence>
<feature type="transmembrane region" description="Helical" evidence="7">
    <location>
        <begin position="44"/>
        <end position="68"/>
    </location>
</feature>